<feature type="chain" id="PRO_5013155316" description="Lipoprotein" evidence="1">
    <location>
        <begin position="21"/>
        <end position="266"/>
    </location>
</feature>
<dbReference type="Proteomes" id="UP000184516">
    <property type="component" value="Unassembled WGS sequence"/>
</dbReference>
<keyword evidence="3" id="KW-1185">Reference proteome</keyword>
<dbReference type="STRING" id="468056.SAMN05443549_10316"/>
<reference evidence="3" key="1">
    <citation type="submission" date="2016-11" db="EMBL/GenBank/DDBJ databases">
        <authorList>
            <person name="Varghese N."/>
            <person name="Submissions S."/>
        </authorList>
    </citation>
    <scope>NUCLEOTIDE SEQUENCE [LARGE SCALE GENOMIC DNA]</scope>
    <source>
        <strain evidence="3">DSM 19978</strain>
    </source>
</reference>
<protein>
    <recommendedName>
        <fullName evidence="4">Lipoprotein</fullName>
    </recommendedName>
</protein>
<gene>
    <name evidence="2" type="ORF">SAMN05443549_10316</name>
</gene>
<dbReference type="OrthoDB" id="646668at2"/>
<dbReference type="EMBL" id="FQWB01000003">
    <property type="protein sequence ID" value="SHG25676.1"/>
    <property type="molecule type" value="Genomic_DNA"/>
</dbReference>
<keyword evidence="1" id="KW-0732">Signal</keyword>
<sequence>MKNIKIMYLLFASFMLIFSACDPIVEEEHLSDTTDVAGVKLVATQSTPGGNEITISMVSPGITGYWDYNLGLALTNEKKFIYPIPGKATFKYTGTLGSQFFSKTIDVQVDKLDHALDQDWYDLVGTNTSAGKTWVFYKDNPQTNGDGPLWWFMSPPNDPSTAMNAWWNAGICCGPSDQNGKMHFDLNGAANYNHYETLTATPTKGSFVLDVANKKLIIKNSKMLGYAAGNKDGVYTIIELTSTKMVLYLNNNEANSTGWTFVFKPQ</sequence>
<accession>A0A1M5IBJ8</accession>
<evidence type="ECO:0000313" key="3">
    <source>
        <dbReference type="Proteomes" id="UP000184516"/>
    </source>
</evidence>
<proteinExistence type="predicted"/>
<evidence type="ECO:0008006" key="4">
    <source>
        <dbReference type="Google" id="ProtNLM"/>
    </source>
</evidence>
<evidence type="ECO:0000313" key="2">
    <source>
        <dbReference type="EMBL" id="SHG25676.1"/>
    </source>
</evidence>
<evidence type="ECO:0000256" key="1">
    <source>
        <dbReference type="SAM" id="SignalP"/>
    </source>
</evidence>
<dbReference type="PROSITE" id="PS51257">
    <property type="entry name" value="PROKAR_LIPOPROTEIN"/>
    <property type="match status" value="1"/>
</dbReference>
<feature type="signal peptide" evidence="1">
    <location>
        <begin position="1"/>
        <end position="20"/>
    </location>
</feature>
<name>A0A1M5IBJ8_9FLAO</name>
<organism evidence="2 3">
    <name type="scientific">Flavobacterium fluvii</name>
    <dbReference type="NCBI Taxonomy" id="468056"/>
    <lineage>
        <taxon>Bacteria</taxon>
        <taxon>Pseudomonadati</taxon>
        <taxon>Bacteroidota</taxon>
        <taxon>Flavobacteriia</taxon>
        <taxon>Flavobacteriales</taxon>
        <taxon>Flavobacteriaceae</taxon>
        <taxon>Flavobacterium</taxon>
    </lineage>
</organism>
<dbReference type="RefSeq" id="WP_073369561.1">
    <property type="nucleotide sequence ID" value="NZ_FQWB01000003.1"/>
</dbReference>
<dbReference type="AlphaFoldDB" id="A0A1M5IBJ8"/>